<dbReference type="InterPro" id="IPR015262">
    <property type="entry name" value="tRNA_Ile_lys_synt_subst-bd"/>
</dbReference>
<dbReference type="GO" id="GO:0032267">
    <property type="term" value="F:tRNA(Ile)-lysidine synthase activity"/>
    <property type="evidence" value="ECO:0007669"/>
    <property type="project" value="UniProtKB-EC"/>
</dbReference>
<evidence type="ECO:0000313" key="10">
    <source>
        <dbReference type="EMBL" id="MDD1795257.1"/>
    </source>
</evidence>
<comment type="similarity">
    <text evidence="8">Belongs to the tRNA(Ile)-lysidine synthase family.</text>
</comment>
<dbReference type="Proteomes" id="UP001149400">
    <property type="component" value="Unassembled WGS sequence"/>
</dbReference>
<organism evidence="10 11">
    <name type="scientific">Enterovibrio gelatinilyticus</name>
    <dbReference type="NCBI Taxonomy" id="2899819"/>
    <lineage>
        <taxon>Bacteria</taxon>
        <taxon>Pseudomonadati</taxon>
        <taxon>Pseudomonadota</taxon>
        <taxon>Gammaproteobacteria</taxon>
        <taxon>Vibrionales</taxon>
        <taxon>Vibrionaceae</taxon>
        <taxon>Enterovibrio</taxon>
    </lineage>
</organism>
<dbReference type="InterPro" id="IPR012796">
    <property type="entry name" value="Lysidine-tRNA-synth_C"/>
</dbReference>
<keyword evidence="4 8" id="KW-0819">tRNA processing</keyword>
<dbReference type="InterPro" id="IPR012094">
    <property type="entry name" value="tRNA_Ile_lys_synt"/>
</dbReference>
<evidence type="ECO:0000313" key="11">
    <source>
        <dbReference type="Proteomes" id="UP001149400"/>
    </source>
</evidence>
<proteinExistence type="inferred from homology"/>
<gene>
    <name evidence="8 10" type="primary">tilS</name>
    <name evidence="10" type="ORF">LRP50_19180</name>
</gene>
<comment type="catalytic activity">
    <reaction evidence="7 8">
        <text>cytidine(34) in tRNA(Ile2) + L-lysine + ATP = lysidine(34) in tRNA(Ile2) + AMP + diphosphate + H(+)</text>
        <dbReference type="Rhea" id="RHEA:43744"/>
        <dbReference type="Rhea" id="RHEA-COMP:10625"/>
        <dbReference type="Rhea" id="RHEA-COMP:10670"/>
        <dbReference type="ChEBI" id="CHEBI:15378"/>
        <dbReference type="ChEBI" id="CHEBI:30616"/>
        <dbReference type="ChEBI" id="CHEBI:32551"/>
        <dbReference type="ChEBI" id="CHEBI:33019"/>
        <dbReference type="ChEBI" id="CHEBI:82748"/>
        <dbReference type="ChEBI" id="CHEBI:83665"/>
        <dbReference type="ChEBI" id="CHEBI:456215"/>
        <dbReference type="EC" id="6.3.4.19"/>
    </reaction>
</comment>
<comment type="function">
    <text evidence="8">Ligates lysine onto the cytidine present at position 34 of the AUA codon-specific tRNA(Ile) that contains the anticodon CAU, in an ATP-dependent manner. Cytidine is converted to lysidine, thus changing the amino acid specificity of the tRNA from methionine to isoleucine.</text>
</comment>
<feature type="domain" description="Lysidine-tRNA(Ile) synthetase C-terminal" evidence="9">
    <location>
        <begin position="365"/>
        <end position="434"/>
    </location>
</feature>
<dbReference type="RefSeq" id="WP_274166060.1">
    <property type="nucleotide sequence ID" value="NZ_JAJUBC010000026.1"/>
</dbReference>
<dbReference type="PANTHER" id="PTHR43033:SF1">
    <property type="entry name" value="TRNA(ILE)-LYSIDINE SYNTHASE-RELATED"/>
    <property type="match status" value="1"/>
</dbReference>
<dbReference type="Pfam" id="PF09179">
    <property type="entry name" value="TilS"/>
    <property type="match status" value="1"/>
</dbReference>
<dbReference type="InterPro" id="IPR011063">
    <property type="entry name" value="TilS/TtcA_N"/>
</dbReference>
<dbReference type="Pfam" id="PF11734">
    <property type="entry name" value="TilS_C"/>
    <property type="match status" value="1"/>
</dbReference>
<dbReference type="CDD" id="cd01992">
    <property type="entry name" value="TilS_N"/>
    <property type="match status" value="1"/>
</dbReference>
<evidence type="ECO:0000256" key="4">
    <source>
        <dbReference type="ARBA" id="ARBA00022694"/>
    </source>
</evidence>
<evidence type="ECO:0000256" key="6">
    <source>
        <dbReference type="ARBA" id="ARBA00022840"/>
    </source>
</evidence>
<keyword evidence="2 8" id="KW-0963">Cytoplasm</keyword>
<dbReference type="EMBL" id="JAJUBC010000026">
    <property type="protein sequence ID" value="MDD1795257.1"/>
    <property type="molecule type" value="Genomic_DNA"/>
</dbReference>
<dbReference type="SUPFAM" id="SSF52402">
    <property type="entry name" value="Adenine nucleotide alpha hydrolases-like"/>
    <property type="match status" value="1"/>
</dbReference>
<dbReference type="HAMAP" id="MF_01161">
    <property type="entry name" value="tRNA_Ile_lys_synt"/>
    <property type="match status" value="1"/>
</dbReference>
<dbReference type="NCBIfam" id="TIGR02432">
    <property type="entry name" value="lysidine_TilS_N"/>
    <property type="match status" value="1"/>
</dbReference>
<dbReference type="InterPro" id="IPR012795">
    <property type="entry name" value="tRNA_Ile_lys_synt_N"/>
</dbReference>
<evidence type="ECO:0000256" key="5">
    <source>
        <dbReference type="ARBA" id="ARBA00022741"/>
    </source>
</evidence>
<dbReference type="InterPro" id="IPR014729">
    <property type="entry name" value="Rossmann-like_a/b/a_fold"/>
</dbReference>
<keyword evidence="3 8" id="KW-0436">Ligase</keyword>
<evidence type="ECO:0000256" key="8">
    <source>
        <dbReference type="HAMAP-Rule" id="MF_01161"/>
    </source>
</evidence>
<dbReference type="EC" id="6.3.4.19" evidence="8"/>
<comment type="domain">
    <text evidence="8">The N-terminal region contains the highly conserved SGGXDS motif, predicted to be a P-loop motif involved in ATP binding.</text>
</comment>
<evidence type="ECO:0000256" key="2">
    <source>
        <dbReference type="ARBA" id="ARBA00022490"/>
    </source>
</evidence>
<comment type="subcellular location">
    <subcellularLocation>
        <location evidence="1 8">Cytoplasm</location>
    </subcellularLocation>
</comment>
<evidence type="ECO:0000259" key="9">
    <source>
        <dbReference type="SMART" id="SM00977"/>
    </source>
</evidence>
<dbReference type="SMART" id="SM00977">
    <property type="entry name" value="TilS_C"/>
    <property type="match status" value="1"/>
</dbReference>
<dbReference type="PANTHER" id="PTHR43033">
    <property type="entry name" value="TRNA(ILE)-LYSIDINE SYNTHASE-RELATED"/>
    <property type="match status" value="1"/>
</dbReference>
<protein>
    <recommendedName>
        <fullName evidence="8">tRNA(Ile)-lysidine synthase</fullName>
        <ecNumber evidence="8">6.3.4.19</ecNumber>
    </recommendedName>
    <alternativeName>
        <fullName evidence="8">tRNA(Ile)-2-lysyl-cytidine synthase</fullName>
    </alternativeName>
    <alternativeName>
        <fullName evidence="8">tRNA(Ile)-lysidine synthetase</fullName>
    </alternativeName>
</protein>
<dbReference type="Gene3D" id="1.20.59.20">
    <property type="match status" value="1"/>
</dbReference>
<keyword evidence="11" id="KW-1185">Reference proteome</keyword>
<keyword evidence="6 8" id="KW-0067">ATP-binding</keyword>
<keyword evidence="5 8" id="KW-0547">Nucleotide-binding</keyword>
<accession>A0ABT5R4R2</accession>
<dbReference type="SUPFAM" id="SSF82829">
    <property type="entry name" value="MesJ substrate recognition domain-like"/>
    <property type="match status" value="1"/>
</dbReference>
<evidence type="ECO:0000256" key="7">
    <source>
        <dbReference type="ARBA" id="ARBA00048539"/>
    </source>
</evidence>
<comment type="caution">
    <text evidence="10">The sequence shown here is derived from an EMBL/GenBank/DDBJ whole genome shotgun (WGS) entry which is preliminary data.</text>
</comment>
<evidence type="ECO:0000256" key="3">
    <source>
        <dbReference type="ARBA" id="ARBA00022598"/>
    </source>
</evidence>
<sequence length="438" mass="50104">MLFSVFENVLSSYAVTPRQIVLAFSGGVDSRVMLDLLSTYRDIHPQHRYLIIHVHHGLSRHADAWMERCREWSTDAGFDFKGVKVKFEKQGESIEKQAREARYRAISSNVEPDALVLTAQHSDDQAETFLLALKRGSGPAGLAAMPQIRALGQAQLLRPLLAVSRQEIETYANEQGLAWVEDESNLDCRFDRNFIRQQWLPKVRERWPGFVKAVNRTSLLCAEQETLIDELLEEHDARIQLPDGGLSIAVLQTYSSRMQVALLRRWLKKVMGQSVSKVQLKEIMHSVVDAACDANPEMRLGEWMLRRFQSTLYCLIKMNDVTDEQRDLALNCVTDLPDNLGTLLMTESRTVHGLSLRSPRGEERVTVKFNPEGVYAHPLGRQGKRKLKKLFQEYGVPSWMRRRTPLIYFDDQLAGVADLFVCVGFEGQECELVWHKIH</sequence>
<reference evidence="10" key="1">
    <citation type="submission" date="2021-12" db="EMBL/GenBank/DDBJ databases">
        <title>Enterovibrio ZSDZ35 sp. nov. and Enterovibrio ZSDZ42 sp. nov., isolated from coastal seawater in Qingdao.</title>
        <authorList>
            <person name="Zhang P."/>
        </authorList>
    </citation>
    <scope>NUCLEOTIDE SEQUENCE</scope>
    <source>
        <strain evidence="10">ZSDZ42</strain>
    </source>
</reference>
<dbReference type="Gene3D" id="3.40.50.620">
    <property type="entry name" value="HUPs"/>
    <property type="match status" value="1"/>
</dbReference>
<name>A0ABT5R4R2_9GAMM</name>
<dbReference type="Pfam" id="PF01171">
    <property type="entry name" value="ATP_bind_3"/>
    <property type="match status" value="1"/>
</dbReference>
<evidence type="ECO:0000256" key="1">
    <source>
        <dbReference type="ARBA" id="ARBA00004496"/>
    </source>
</evidence>
<dbReference type="SUPFAM" id="SSF56037">
    <property type="entry name" value="PheT/TilS domain"/>
    <property type="match status" value="1"/>
</dbReference>
<feature type="binding site" evidence="8">
    <location>
        <begin position="25"/>
        <end position="30"/>
    </location>
    <ligand>
        <name>ATP</name>
        <dbReference type="ChEBI" id="CHEBI:30616"/>
    </ligand>
</feature>
<dbReference type="NCBIfam" id="TIGR02433">
    <property type="entry name" value="lysidine_TilS_C"/>
    <property type="match status" value="1"/>
</dbReference>